<dbReference type="EMBL" id="CP012029">
    <property type="protein sequence ID" value="ALO28036.1"/>
    <property type="molecule type" value="Genomic_DNA"/>
</dbReference>
<sequence>MVRRSFHIFLILLLCNFGSSNHINPPLLFVRLADPDSIFQSKENIEIKIRMIEKIYTDS</sequence>
<dbReference type="AlphaFoldDB" id="A0A0S2IWJ2"/>
<dbReference type="Proteomes" id="UP000058857">
    <property type="component" value="Chromosome 1"/>
</dbReference>
<organism evidence="1">
    <name type="scientific">Leptospira borgpetersenii serovar Ballum</name>
    <dbReference type="NCBI Taxonomy" id="280505"/>
    <lineage>
        <taxon>Bacteria</taxon>
        <taxon>Pseudomonadati</taxon>
        <taxon>Spirochaetota</taxon>
        <taxon>Spirochaetia</taxon>
        <taxon>Leptospirales</taxon>
        <taxon>Leptospiraceae</taxon>
        <taxon>Leptospira</taxon>
    </lineage>
</organism>
<name>A0A0S2IWJ2_LEPBO</name>
<protein>
    <submittedName>
        <fullName evidence="1">Uncharacterized protein</fullName>
    </submittedName>
</protein>
<evidence type="ECO:0000313" key="2">
    <source>
        <dbReference type="Proteomes" id="UP000058857"/>
    </source>
</evidence>
<accession>A0A0S2IWJ2</accession>
<proteinExistence type="predicted"/>
<reference evidence="1 2" key="1">
    <citation type="journal article" date="2015" name="PLoS Negl. Trop. Dis.">
        <title>Distribution of Plasmids in Distinct Leptospira Pathogenic Species.</title>
        <authorList>
            <person name="Wang Y."/>
            <person name="Zhuang X."/>
            <person name="Zhong Y."/>
            <person name="Zhang C."/>
            <person name="Zhang Y."/>
            <person name="Zeng L."/>
            <person name="Zhu Y."/>
            <person name="He P."/>
            <person name="Dong K."/>
            <person name="Pal U."/>
            <person name="Guo X."/>
            <person name="Qin J."/>
        </authorList>
    </citation>
    <scope>NUCLEOTIDE SEQUENCE [LARGE SCALE GENOMIC DNA]</scope>
    <source>
        <strain evidence="1 2">56604</strain>
    </source>
</reference>
<evidence type="ECO:0000313" key="1">
    <source>
        <dbReference type="EMBL" id="ALO28036.1"/>
    </source>
</evidence>
<gene>
    <name evidence="1" type="ORF">LBBP_03875</name>
</gene>
<dbReference type="PATRIC" id="fig|280505.15.peg.3774"/>